<name>A0A8J6PJ57_9FLAO</name>
<dbReference type="RefSeq" id="WP_163490201.1">
    <property type="nucleotide sequence ID" value="NZ_JACVEL010000003.1"/>
</dbReference>
<dbReference type="SUPFAM" id="SSF48498">
    <property type="entry name" value="Tetracyclin repressor-like, C-terminal domain"/>
    <property type="match status" value="1"/>
</dbReference>
<dbReference type="InterPro" id="IPR036271">
    <property type="entry name" value="Tet_transcr_reg_TetR-rel_C_sf"/>
</dbReference>
<gene>
    <name evidence="4" type="ORF">H9Y05_06085</name>
</gene>
<comment type="caution">
    <text evidence="4">The sequence shown here is derived from an EMBL/GenBank/DDBJ whole genome shotgun (WGS) entry which is preliminary data.</text>
</comment>
<keyword evidence="1 2" id="KW-0238">DNA-binding</keyword>
<protein>
    <submittedName>
        <fullName evidence="4">TetR/AcrR family transcriptional regulator</fullName>
    </submittedName>
</protein>
<dbReference type="SUPFAM" id="SSF46689">
    <property type="entry name" value="Homeodomain-like"/>
    <property type="match status" value="1"/>
</dbReference>
<feature type="domain" description="HTH tetR-type" evidence="3">
    <location>
        <begin position="6"/>
        <end position="66"/>
    </location>
</feature>
<dbReference type="AlphaFoldDB" id="A0A8J6PJ57"/>
<dbReference type="InterPro" id="IPR050109">
    <property type="entry name" value="HTH-type_TetR-like_transc_reg"/>
</dbReference>
<dbReference type="GO" id="GO:0003677">
    <property type="term" value="F:DNA binding"/>
    <property type="evidence" value="ECO:0007669"/>
    <property type="project" value="UniProtKB-UniRule"/>
</dbReference>
<evidence type="ECO:0000313" key="5">
    <source>
        <dbReference type="Proteomes" id="UP000652681"/>
    </source>
</evidence>
<dbReference type="PANTHER" id="PTHR30328">
    <property type="entry name" value="TRANSCRIPTIONAL REPRESSOR"/>
    <property type="match status" value="1"/>
</dbReference>
<organism evidence="4 5">
    <name type="scientific">Taishania pollutisoli</name>
    <dbReference type="NCBI Taxonomy" id="2766479"/>
    <lineage>
        <taxon>Bacteria</taxon>
        <taxon>Pseudomonadati</taxon>
        <taxon>Bacteroidota</taxon>
        <taxon>Flavobacteriia</taxon>
        <taxon>Flavobacteriales</taxon>
        <taxon>Crocinitomicaceae</taxon>
        <taxon>Taishania</taxon>
    </lineage>
</organism>
<accession>A0A8J6PJ57</accession>
<dbReference type="PRINTS" id="PR00455">
    <property type="entry name" value="HTHTETR"/>
</dbReference>
<feature type="DNA-binding region" description="H-T-H motif" evidence="2">
    <location>
        <begin position="29"/>
        <end position="48"/>
    </location>
</feature>
<reference evidence="4" key="1">
    <citation type="submission" date="2020-09" db="EMBL/GenBank/DDBJ databases">
        <title>Taishania pollutisoli gen. nov., sp. nov., Isolated from Tetrabromobisphenol A-Contaminated Soil.</title>
        <authorList>
            <person name="Chen Q."/>
        </authorList>
    </citation>
    <scope>NUCLEOTIDE SEQUENCE</scope>
    <source>
        <strain evidence="4">CZZ-1</strain>
    </source>
</reference>
<evidence type="ECO:0000256" key="2">
    <source>
        <dbReference type="PROSITE-ProRule" id="PRU00335"/>
    </source>
</evidence>
<proteinExistence type="predicted"/>
<dbReference type="EMBL" id="JACVEL010000003">
    <property type="protein sequence ID" value="MBC9812045.1"/>
    <property type="molecule type" value="Genomic_DNA"/>
</dbReference>
<dbReference type="PANTHER" id="PTHR30328:SF54">
    <property type="entry name" value="HTH-TYPE TRANSCRIPTIONAL REPRESSOR SCO4008"/>
    <property type="match status" value="1"/>
</dbReference>
<evidence type="ECO:0000313" key="4">
    <source>
        <dbReference type="EMBL" id="MBC9812045.1"/>
    </source>
</evidence>
<evidence type="ECO:0000259" key="3">
    <source>
        <dbReference type="PROSITE" id="PS50977"/>
    </source>
</evidence>
<dbReference type="InterPro" id="IPR001647">
    <property type="entry name" value="HTH_TetR"/>
</dbReference>
<dbReference type="PROSITE" id="PS50977">
    <property type="entry name" value="HTH_TETR_2"/>
    <property type="match status" value="1"/>
</dbReference>
<evidence type="ECO:0000256" key="1">
    <source>
        <dbReference type="ARBA" id="ARBA00023125"/>
    </source>
</evidence>
<sequence>MKLKDEKTEVKILKAAKEVFTKHGLYGARMQEIADIAGINKALLHYYFRNKEKLFDAVFEGALKKYFEQMMVIGDTSLPVKDRLFVFVDNMFTFLEEYPMMAIFILKEVTLNQDVFKQKIKQIKSNQPFLIDVLQDAMDKKEIKSFDPFVFMINLQSLCAYPFIAGPIYKNMFISHGYEWGNTHDNIEKIKDSVKEFITFKFQ</sequence>
<dbReference type="Pfam" id="PF00440">
    <property type="entry name" value="TetR_N"/>
    <property type="match status" value="1"/>
</dbReference>
<dbReference type="InterPro" id="IPR009057">
    <property type="entry name" value="Homeodomain-like_sf"/>
</dbReference>
<dbReference type="Proteomes" id="UP000652681">
    <property type="component" value="Unassembled WGS sequence"/>
</dbReference>
<keyword evidence="5" id="KW-1185">Reference proteome</keyword>
<dbReference type="Gene3D" id="1.10.357.10">
    <property type="entry name" value="Tetracycline Repressor, domain 2"/>
    <property type="match status" value="1"/>
</dbReference>